<keyword evidence="6" id="KW-0998">Cell outer membrane</keyword>
<keyword evidence="5" id="KW-0564">Palmitate</keyword>
<evidence type="ECO:0000256" key="1">
    <source>
        <dbReference type="ARBA" id="ARBA00004442"/>
    </source>
</evidence>
<organism evidence="9 10">
    <name type="scientific">Phocaeicola massiliensis B84634 = Timone 84634 = DSM 17679 = JCM 13223</name>
    <dbReference type="NCBI Taxonomy" id="1121098"/>
    <lineage>
        <taxon>Bacteria</taxon>
        <taxon>Pseudomonadati</taxon>
        <taxon>Bacteroidota</taxon>
        <taxon>Bacteroidia</taxon>
        <taxon>Bacteroidales</taxon>
        <taxon>Bacteroidaceae</taxon>
        <taxon>Phocaeicola</taxon>
    </lineage>
</organism>
<comment type="caution">
    <text evidence="9">The sequence shown here is derived from an EMBL/GenBank/DDBJ whole genome shotgun (WGS) entry which is preliminary data.</text>
</comment>
<evidence type="ECO:0000256" key="3">
    <source>
        <dbReference type="ARBA" id="ARBA00022729"/>
    </source>
</evidence>
<gene>
    <name evidence="9" type="ORF">HMPREF1534_00179</name>
</gene>
<dbReference type="Pfam" id="PF08842">
    <property type="entry name" value="Mfa2"/>
    <property type="match status" value="1"/>
</dbReference>
<evidence type="ECO:0000256" key="5">
    <source>
        <dbReference type="ARBA" id="ARBA00023139"/>
    </source>
</evidence>
<evidence type="ECO:0000313" key="10">
    <source>
        <dbReference type="Proteomes" id="UP000017831"/>
    </source>
</evidence>
<dbReference type="HOGENOM" id="CLU_075487_0_0_10"/>
<reference evidence="9 10" key="1">
    <citation type="submission" date="2013-04" db="EMBL/GenBank/DDBJ databases">
        <title>The Genome Sequence of Bacteroides massiliensis DSM 17679.</title>
        <authorList>
            <consortium name="The Broad Institute Genomics Platform"/>
            <person name="Earl A."/>
            <person name="Ward D."/>
            <person name="Feldgarden M."/>
            <person name="Gevers D."/>
            <person name="Martens E."/>
            <person name="Fenner L."/>
            <person name="Roux V."/>
            <person name="Mallet M.N."/>
            <person name="Raoult D."/>
            <person name="Walker B."/>
            <person name="Young S."/>
            <person name="Zeng Q."/>
            <person name="Gargeya S."/>
            <person name="Fitzgerald M."/>
            <person name="Haas B."/>
            <person name="Abouelleil A."/>
            <person name="Allen A.W."/>
            <person name="Alvarado L."/>
            <person name="Arachchi H.M."/>
            <person name="Berlin A.M."/>
            <person name="Chapman S.B."/>
            <person name="Gainer-Dewar J."/>
            <person name="Goldberg J."/>
            <person name="Griggs A."/>
            <person name="Gujja S."/>
            <person name="Hansen M."/>
            <person name="Howarth C."/>
            <person name="Imamovic A."/>
            <person name="Ireland A."/>
            <person name="Larimer J."/>
            <person name="McCowan C."/>
            <person name="Murphy C."/>
            <person name="Pearson M."/>
            <person name="Poon T.W."/>
            <person name="Priest M."/>
            <person name="Roberts A."/>
            <person name="Saif S."/>
            <person name="Shea T."/>
            <person name="Sisk P."/>
            <person name="Sykes S."/>
            <person name="Wortman J."/>
            <person name="Nusbaum C."/>
            <person name="Birren B."/>
        </authorList>
    </citation>
    <scope>NUCLEOTIDE SEQUENCE [LARGE SCALE GENOMIC DNA]</scope>
    <source>
        <strain evidence="10">B84634 / Timone 84634 / DSM 17679 / JCM 13223</strain>
    </source>
</reference>
<accession>U6RT57</accession>
<dbReference type="eggNOG" id="ENOG502Z8N9">
    <property type="taxonomic scope" value="Bacteria"/>
</dbReference>
<dbReference type="InterPro" id="IPR014941">
    <property type="entry name" value="FimB/Mfa2/Mfa3"/>
</dbReference>
<dbReference type="AlphaFoldDB" id="U6RT57"/>
<keyword evidence="4" id="KW-0472">Membrane</keyword>
<dbReference type="EMBL" id="AQHY01000003">
    <property type="protein sequence ID" value="EOA58403.1"/>
    <property type="molecule type" value="Genomic_DNA"/>
</dbReference>
<sequence>MRKFLFLPLLSLLASCAKDDDCSPANVNPDNLVSPALYATLEQHSTDPYTGPLEVLPCQPDGSIYVGNYTPTGRQVPFPAYYAINNGIGQSKNYPLRLPVGTYNIIYWGYPNYYNTTDAYIADPILIVGEELHGTSLGLRKVPADTVCYPVHDLVYGTQSINIGEEELQAHLRRASAALEVVATETNGNAFGNGIDSMWVYIGGIYSNLNYFSAQPEGTFKTVEFGMSPSTDRKQWSKEFVSVFPSGPTPPFQIFVRMKNGKVKRYQQKLSTQLTAGTKTTINLSMDGVLLEEGNTGGFQVDKWKEQNENIHIPLR</sequence>
<feature type="signal peptide" evidence="8">
    <location>
        <begin position="1"/>
        <end position="19"/>
    </location>
</feature>
<dbReference type="PROSITE" id="PS51257">
    <property type="entry name" value="PROKAR_LIPOPROTEIN"/>
    <property type="match status" value="1"/>
</dbReference>
<dbReference type="STRING" id="1121098.HMPREF1534_00179"/>
<feature type="chain" id="PRO_5004679797" description="Fimbrillin-A associated anchor proteins Mfa1 and Mfa2" evidence="8">
    <location>
        <begin position="20"/>
        <end position="316"/>
    </location>
</feature>
<dbReference type="GO" id="GO:0009279">
    <property type="term" value="C:cell outer membrane"/>
    <property type="evidence" value="ECO:0007669"/>
    <property type="project" value="UniProtKB-SubCell"/>
</dbReference>
<keyword evidence="10" id="KW-1185">Reference proteome</keyword>
<dbReference type="OrthoDB" id="1024471at2"/>
<evidence type="ECO:0000313" key="9">
    <source>
        <dbReference type="EMBL" id="EOA58403.1"/>
    </source>
</evidence>
<dbReference type="PATRIC" id="fig|1121098.3.peg.180"/>
<evidence type="ECO:0000256" key="2">
    <source>
        <dbReference type="ARBA" id="ARBA00007248"/>
    </source>
</evidence>
<dbReference type="RefSeq" id="WP_005935833.1">
    <property type="nucleotide sequence ID" value="NZ_KB890349.1"/>
</dbReference>
<dbReference type="Proteomes" id="UP000017831">
    <property type="component" value="Unassembled WGS sequence"/>
</dbReference>
<evidence type="ECO:0000256" key="7">
    <source>
        <dbReference type="ARBA" id="ARBA00023288"/>
    </source>
</evidence>
<protein>
    <recommendedName>
        <fullName evidence="11">Fimbrillin-A associated anchor proteins Mfa1 and Mfa2</fullName>
    </recommendedName>
</protein>
<name>U6RT57_9BACT</name>
<comment type="similarity">
    <text evidence="2">Belongs to the bacteroidetes fimbrillin superfamily. FimB/Mfa2 family.</text>
</comment>
<evidence type="ECO:0008006" key="11">
    <source>
        <dbReference type="Google" id="ProtNLM"/>
    </source>
</evidence>
<keyword evidence="3 8" id="KW-0732">Signal</keyword>
<keyword evidence="7" id="KW-0449">Lipoprotein</keyword>
<dbReference type="GeneID" id="60063739"/>
<evidence type="ECO:0000256" key="8">
    <source>
        <dbReference type="SAM" id="SignalP"/>
    </source>
</evidence>
<comment type="subcellular location">
    <subcellularLocation>
        <location evidence="1">Cell outer membrane</location>
    </subcellularLocation>
</comment>
<evidence type="ECO:0000256" key="6">
    <source>
        <dbReference type="ARBA" id="ARBA00023237"/>
    </source>
</evidence>
<proteinExistence type="inferred from homology"/>
<evidence type="ECO:0000256" key="4">
    <source>
        <dbReference type="ARBA" id="ARBA00023136"/>
    </source>
</evidence>